<protein>
    <recommendedName>
        <fullName evidence="2">Chitin-binding type-2 domain-containing protein</fullName>
    </recommendedName>
</protein>
<dbReference type="PROSITE" id="PS50940">
    <property type="entry name" value="CHIT_BIND_II"/>
    <property type="match status" value="3"/>
</dbReference>
<accession>A0A4C1X175</accession>
<feature type="signal peptide" evidence="1">
    <location>
        <begin position="1"/>
        <end position="21"/>
    </location>
</feature>
<feature type="domain" description="Chitin-binding type-2" evidence="2">
    <location>
        <begin position="157"/>
        <end position="216"/>
    </location>
</feature>
<dbReference type="InterPro" id="IPR036508">
    <property type="entry name" value="Chitin-bd_dom_sf"/>
</dbReference>
<dbReference type="Gene3D" id="2.170.140.10">
    <property type="entry name" value="Chitin binding domain"/>
    <property type="match status" value="3"/>
</dbReference>
<evidence type="ECO:0000313" key="3">
    <source>
        <dbReference type="EMBL" id="GBP56913.1"/>
    </source>
</evidence>
<dbReference type="AlphaFoldDB" id="A0A4C1X175"/>
<comment type="caution">
    <text evidence="3">The sequence shown here is derived from an EMBL/GenBank/DDBJ whole genome shotgun (WGS) entry which is preliminary data.</text>
</comment>
<evidence type="ECO:0000313" key="4">
    <source>
        <dbReference type="Proteomes" id="UP000299102"/>
    </source>
</evidence>
<dbReference type="SMART" id="SM00494">
    <property type="entry name" value="ChtBD2"/>
    <property type="match status" value="3"/>
</dbReference>
<keyword evidence="1" id="KW-0732">Signal</keyword>
<dbReference type="Pfam" id="PF01607">
    <property type="entry name" value="CBM_14"/>
    <property type="match status" value="3"/>
</dbReference>
<feature type="domain" description="Chitin-binding type-2" evidence="2">
    <location>
        <begin position="98"/>
        <end position="156"/>
    </location>
</feature>
<sequence length="216" mass="23481">MERRLLLGAITVLTIVSTAAATVNCTETGAGRYADTSDTTCKNYTYCVYDSSTSSYLAYNYVCPTTSVFNPNTHQCTSSDNYTCNNTSSDDTSSSDSDSVCTSDGYVANPNSTDCSSYIECVEINGTYTETVYSCPDDTYYDPDTTYCESDYNCTTSFTCTSTGRFANTADDTCETYYYCVLASNGTYLQYEYTCPSGSYFNPSSAVCTASYTCSS</sequence>
<keyword evidence="4" id="KW-1185">Reference proteome</keyword>
<dbReference type="OrthoDB" id="8179045at2759"/>
<feature type="domain" description="Chitin-binding type-2" evidence="2">
    <location>
        <begin position="22"/>
        <end position="86"/>
    </location>
</feature>
<reference evidence="3 4" key="1">
    <citation type="journal article" date="2019" name="Commun. Biol.">
        <title>The bagworm genome reveals a unique fibroin gene that provides high tensile strength.</title>
        <authorList>
            <person name="Kono N."/>
            <person name="Nakamura H."/>
            <person name="Ohtoshi R."/>
            <person name="Tomita M."/>
            <person name="Numata K."/>
            <person name="Arakawa K."/>
        </authorList>
    </citation>
    <scope>NUCLEOTIDE SEQUENCE [LARGE SCALE GENOMIC DNA]</scope>
</reference>
<dbReference type="GO" id="GO:0008061">
    <property type="term" value="F:chitin binding"/>
    <property type="evidence" value="ECO:0007669"/>
    <property type="project" value="InterPro"/>
</dbReference>
<organism evidence="3 4">
    <name type="scientific">Eumeta variegata</name>
    <name type="common">Bagworm moth</name>
    <name type="synonym">Eumeta japonica</name>
    <dbReference type="NCBI Taxonomy" id="151549"/>
    <lineage>
        <taxon>Eukaryota</taxon>
        <taxon>Metazoa</taxon>
        <taxon>Ecdysozoa</taxon>
        <taxon>Arthropoda</taxon>
        <taxon>Hexapoda</taxon>
        <taxon>Insecta</taxon>
        <taxon>Pterygota</taxon>
        <taxon>Neoptera</taxon>
        <taxon>Endopterygota</taxon>
        <taxon>Lepidoptera</taxon>
        <taxon>Glossata</taxon>
        <taxon>Ditrysia</taxon>
        <taxon>Tineoidea</taxon>
        <taxon>Psychidae</taxon>
        <taxon>Oiketicinae</taxon>
        <taxon>Eumeta</taxon>
    </lineage>
</organism>
<dbReference type="GO" id="GO:0005576">
    <property type="term" value="C:extracellular region"/>
    <property type="evidence" value="ECO:0007669"/>
    <property type="project" value="InterPro"/>
</dbReference>
<name>A0A4C1X175_EUMVA</name>
<dbReference type="InterPro" id="IPR002557">
    <property type="entry name" value="Chitin-bd_dom"/>
</dbReference>
<dbReference type="SUPFAM" id="SSF57625">
    <property type="entry name" value="Invertebrate chitin-binding proteins"/>
    <property type="match status" value="3"/>
</dbReference>
<dbReference type="Proteomes" id="UP000299102">
    <property type="component" value="Unassembled WGS sequence"/>
</dbReference>
<proteinExistence type="predicted"/>
<dbReference type="EMBL" id="BGZK01000704">
    <property type="protein sequence ID" value="GBP56913.1"/>
    <property type="molecule type" value="Genomic_DNA"/>
</dbReference>
<feature type="chain" id="PRO_5020039185" description="Chitin-binding type-2 domain-containing protein" evidence="1">
    <location>
        <begin position="22"/>
        <end position="216"/>
    </location>
</feature>
<evidence type="ECO:0000256" key="1">
    <source>
        <dbReference type="SAM" id="SignalP"/>
    </source>
</evidence>
<evidence type="ECO:0000259" key="2">
    <source>
        <dbReference type="PROSITE" id="PS50940"/>
    </source>
</evidence>
<gene>
    <name evidence="3" type="ORF">EVAR_33969_1</name>
</gene>